<dbReference type="GeneID" id="10278025"/>
<dbReference type="InterPro" id="IPR025273">
    <property type="entry name" value="DUF4064"/>
</dbReference>
<dbReference type="InterPro" id="IPR038587">
    <property type="entry name" value="Ribosomal_eL40_sf"/>
</dbReference>
<dbReference type="STRING" id="877455.Metbo_1569"/>
<name>F0T8W8_METLA</name>
<evidence type="ECO:0000259" key="2">
    <source>
        <dbReference type="Pfam" id="PF13240"/>
    </source>
</evidence>
<organism evidence="4 5">
    <name type="scientific">Methanobacterium lacus (strain AL-21)</name>
    <dbReference type="NCBI Taxonomy" id="877455"/>
    <lineage>
        <taxon>Archaea</taxon>
        <taxon>Methanobacteriati</taxon>
        <taxon>Methanobacteriota</taxon>
        <taxon>Methanomada group</taxon>
        <taxon>Methanobacteria</taxon>
        <taxon>Methanobacteriales</taxon>
        <taxon>Methanobacteriaceae</taxon>
        <taxon>Methanobacterium</taxon>
    </lineage>
</organism>
<keyword evidence="1" id="KW-1133">Transmembrane helix</keyword>
<accession>F0T8W8</accession>
<protein>
    <submittedName>
        <fullName evidence="4">Uncharacterized protein</fullName>
    </submittedName>
</protein>
<reference evidence="5" key="1">
    <citation type="submission" date="2011-02" db="EMBL/GenBank/DDBJ databases">
        <title>Complete sequence of Methanobacterium sp. AL-21.</title>
        <authorList>
            <consortium name="US DOE Joint Genome Institute"/>
            <person name="Lucas S."/>
            <person name="Copeland A."/>
            <person name="Lapidus A."/>
            <person name="Cheng J.-F."/>
            <person name="Goodwin L."/>
            <person name="Pitluck S."/>
            <person name="Chertkov O."/>
            <person name="Detter J.C."/>
            <person name="Han C."/>
            <person name="Tapia R."/>
            <person name="Land M."/>
            <person name="Hauser L."/>
            <person name="Kyrpides N."/>
            <person name="Ivanova N."/>
            <person name="Mikhailova N."/>
            <person name="Pagani I."/>
            <person name="Cadillo-Quiroz H."/>
            <person name="Imachi H."/>
            <person name="Zinder S."/>
            <person name="Liu W."/>
            <person name="Woyke T."/>
        </authorList>
    </citation>
    <scope>NUCLEOTIDE SEQUENCE [LARGE SCALE GENOMIC DNA]</scope>
    <source>
        <strain evidence="5">AL-21</strain>
    </source>
</reference>
<reference evidence="4 5" key="2">
    <citation type="journal article" date="2014" name="Int. J. Syst. Evol. Microbiol.">
        <title>Methanobacterium paludis sp. nov. and a novel strain of Methanobacterium lacus isolated from northern peatlands.</title>
        <authorList>
            <person name="Cadillo-Quiroz H."/>
            <person name="Brauer S.L."/>
            <person name="Goodson N."/>
            <person name="Yavitt J.B."/>
            <person name="Zinder S.H."/>
        </authorList>
    </citation>
    <scope>NUCLEOTIDE SEQUENCE [LARGE SCALE GENOMIC DNA]</scope>
    <source>
        <strain evidence="4 5">AL-21</strain>
    </source>
</reference>
<feature type="transmembrane region" description="Helical" evidence="1">
    <location>
        <begin position="95"/>
        <end position="128"/>
    </location>
</feature>
<dbReference type="Pfam" id="PF13240">
    <property type="entry name" value="Zn_Ribbon_1"/>
    <property type="match status" value="1"/>
</dbReference>
<evidence type="ECO:0000313" key="4">
    <source>
        <dbReference type="EMBL" id="ADZ09796.1"/>
    </source>
</evidence>
<feature type="transmembrane region" description="Helical" evidence="1">
    <location>
        <begin position="69"/>
        <end position="88"/>
    </location>
</feature>
<dbReference type="AlphaFoldDB" id="F0T8W8"/>
<keyword evidence="1" id="KW-0812">Transmembrane</keyword>
<proteinExistence type="predicted"/>
<dbReference type="EMBL" id="CP002551">
    <property type="protein sequence ID" value="ADZ09796.1"/>
    <property type="molecule type" value="Genomic_DNA"/>
</dbReference>
<feature type="transmembrane region" description="Helical" evidence="1">
    <location>
        <begin position="39"/>
        <end position="63"/>
    </location>
</feature>
<evidence type="ECO:0000313" key="5">
    <source>
        <dbReference type="Proteomes" id="UP000007490"/>
    </source>
</evidence>
<dbReference type="KEGG" id="mel:Metbo_1569"/>
<feature type="domain" description="Zinc-ribbon" evidence="2">
    <location>
        <begin position="3"/>
        <end position="23"/>
    </location>
</feature>
<dbReference type="InterPro" id="IPR026870">
    <property type="entry name" value="Zinc_ribbon_dom"/>
</dbReference>
<dbReference type="eggNOG" id="arCOG07906">
    <property type="taxonomic scope" value="Archaea"/>
</dbReference>
<gene>
    <name evidence="4" type="ordered locus">Metbo_1569</name>
</gene>
<dbReference type="Proteomes" id="UP000007490">
    <property type="component" value="Chromosome"/>
</dbReference>
<evidence type="ECO:0000259" key="3">
    <source>
        <dbReference type="Pfam" id="PF13273"/>
    </source>
</evidence>
<dbReference type="OrthoDB" id="82290at2157"/>
<dbReference type="Pfam" id="PF13273">
    <property type="entry name" value="DUF4064"/>
    <property type="match status" value="1"/>
</dbReference>
<evidence type="ECO:0000256" key="1">
    <source>
        <dbReference type="SAM" id="Phobius"/>
    </source>
</evidence>
<keyword evidence="5" id="KW-1185">Reference proteome</keyword>
<dbReference type="eggNOG" id="arCOG01917">
    <property type="taxonomic scope" value="Archaea"/>
</dbReference>
<dbReference type="Gene3D" id="4.10.1060.50">
    <property type="match status" value="1"/>
</dbReference>
<dbReference type="RefSeq" id="WP_013645147.1">
    <property type="nucleotide sequence ID" value="NC_015216.1"/>
</dbReference>
<dbReference type="HOGENOM" id="CLU_134233_0_0_2"/>
<feature type="domain" description="DUF4064" evidence="3">
    <location>
        <begin position="34"/>
        <end position="107"/>
    </location>
</feature>
<keyword evidence="1" id="KW-0472">Membrane</keyword>
<sequence>MTYCKKCGSENTNGATFCKKCGESMDSVEIKKTSRTVELVLGILGGIFGLLGGVFALMFSAFAPSVASLGASAVIASIVGLIGSAYVLQNPKWGGIILIVSAVWLLISISLFGVLGAVLLGLAGLLAVLRK</sequence>